<reference evidence="1" key="2">
    <citation type="journal article" date="2017" name="Nat. Commun.">
        <title>Single-virus genomics reveals hidden cosmopolitan and abundant viruses.</title>
        <authorList>
            <person name="Martinez-Hernandez F."/>
            <person name="Fornas O."/>
            <person name="Lluesma Gomez M."/>
            <person name="Bolduc B."/>
            <person name="de la Cruz Pena M.J."/>
            <person name="Martinez J.M."/>
            <person name="Anton J."/>
            <person name="Gasol J.M."/>
            <person name="Rosselli R."/>
            <person name="Rodriguez-Valera F."/>
            <person name="Sullivan M.B."/>
            <person name="Acinas S.G."/>
            <person name="Martinez-Garcia M."/>
        </authorList>
    </citation>
    <scope>NUCLEOTIDE SEQUENCE</scope>
</reference>
<proteinExistence type="predicted"/>
<sequence>MITLARQIQLKIKKFDELMIELKIKYLNDKVVYPDIHKLDEKIQEISKLVDNHKQ</sequence>
<accession>A0A218MLT1</accession>
<reference evidence="1" key="1">
    <citation type="submission" date="2016-10" db="EMBL/GenBank/DDBJ databases">
        <authorList>
            <person name="Varghese N."/>
        </authorList>
    </citation>
    <scope>NUCLEOTIDE SEQUENCE</scope>
</reference>
<evidence type="ECO:0000313" key="1">
    <source>
        <dbReference type="EMBL" id="ASF00252.1"/>
    </source>
</evidence>
<protein>
    <submittedName>
        <fullName evidence="1">Uncharacterized protein</fullName>
    </submittedName>
</protein>
<name>A0A218MLT1_9VIRU</name>
<dbReference type="EMBL" id="KY052823">
    <property type="protein sequence ID" value="ASF00252.1"/>
    <property type="molecule type" value="Genomic_DNA"/>
</dbReference>
<organism evidence="1">
    <name type="scientific">uncultured virus</name>
    <dbReference type="NCBI Taxonomy" id="340016"/>
    <lineage>
        <taxon>Viruses</taxon>
        <taxon>environmental samples</taxon>
    </lineage>
</organism>